<dbReference type="KEGG" id="vg:54981333"/>
<gene>
    <name evidence="1" type="primary">3</name>
    <name evidence="1" type="ORF">PBI_BELLAMY_3</name>
</gene>
<evidence type="ECO:0000313" key="1">
    <source>
        <dbReference type="EMBL" id="ASR76050.1"/>
    </source>
</evidence>
<dbReference type="Proteomes" id="UP000221247">
    <property type="component" value="Segment"/>
</dbReference>
<organism evidence="1 2">
    <name type="scientific">Synechococcus phage Bellamy</name>
    <dbReference type="NCBI Taxonomy" id="2023996"/>
    <lineage>
        <taxon>Viruses</taxon>
        <taxon>Duplodnaviria</taxon>
        <taxon>Heunggongvirae</taxon>
        <taxon>Uroviricota</taxon>
        <taxon>Caudoviricetes</taxon>
        <taxon>Pantevenvirales</taxon>
        <taxon>Kyanoviridae</taxon>
        <taxon>Bellamyvirus</taxon>
        <taxon>Bellamyvirus bellamy</taxon>
    </lineage>
</organism>
<evidence type="ECO:0008006" key="3">
    <source>
        <dbReference type="Google" id="ProtNLM"/>
    </source>
</evidence>
<protein>
    <recommendedName>
        <fullName evidence="3">DUF1825 domain-containing protein</fullName>
    </recommendedName>
</protein>
<dbReference type="RefSeq" id="YP_009791162.1">
    <property type="nucleotide sequence ID" value="NC_047838.1"/>
</dbReference>
<reference evidence="1 2" key="1">
    <citation type="submission" date="2017-06" db="EMBL/GenBank/DDBJ databases">
        <authorList>
            <person name="Kim H.J."/>
            <person name="Triplett B.A."/>
        </authorList>
    </citation>
    <scope>NUCLEOTIDE SEQUENCE [LARGE SCALE GENOMIC DNA]</scope>
</reference>
<evidence type="ECO:0000313" key="2">
    <source>
        <dbReference type="Proteomes" id="UP000221247"/>
    </source>
</evidence>
<dbReference type="InterPro" id="IPR014954">
    <property type="entry name" value="DUF1825"/>
</dbReference>
<sequence length="114" mass="13269">MSFFNSEVVRAEMTEIQELQEEVYGNVFKFPSMDKEEKKFHVSLLEKLIDKQRILYTRLSLSDDPEAKQMKDNIYESAKMMGLPDGTDMNVVFNNMSKMLDVMKDQIDKTGSDL</sequence>
<proteinExistence type="predicted"/>
<dbReference type="Pfam" id="PF08855">
    <property type="entry name" value="DUF1825"/>
    <property type="match status" value="1"/>
</dbReference>
<keyword evidence="2" id="KW-1185">Reference proteome</keyword>
<name>A0A222YVG5_9CAUD</name>
<dbReference type="EMBL" id="MF351863">
    <property type="protein sequence ID" value="ASR76050.1"/>
    <property type="molecule type" value="Genomic_DNA"/>
</dbReference>
<accession>A0A222YVG5</accession>
<dbReference type="GeneID" id="54981333"/>